<name>A0A426U6G5_9CHLR</name>
<organism evidence="2 3">
    <name type="scientific">Candidatus Viridilinea halotolerans</name>
    <dbReference type="NCBI Taxonomy" id="2491704"/>
    <lineage>
        <taxon>Bacteria</taxon>
        <taxon>Bacillati</taxon>
        <taxon>Chloroflexota</taxon>
        <taxon>Chloroflexia</taxon>
        <taxon>Chloroflexales</taxon>
        <taxon>Chloroflexineae</taxon>
        <taxon>Oscillochloridaceae</taxon>
        <taxon>Candidatus Viridilinea</taxon>
    </lineage>
</organism>
<evidence type="ECO:0000313" key="2">
    <source>
        <dbReference type="EMBL" id="RRR75612.1"/>
    </source>
</evidence>
<evidence type="ECO:0000313" key="3">
    <source>
        <dbReference type="Proteomes" id="UP000280307"/>
    </source>
</evidence>
<dbReference type="AlphaFoldDB" id="A0A426U6G5"/>
<dbReference type="InterPro" id="IPR025587">
    <property type="entry name" value="DUF4351"/>
</dbReference>
<comment type="caution">
    <text evidence="2">The sequence shown here is derived from an EMBL/GenBank/DDBJ whole genome shotgun (WGS) entry which is preliminary data.</text>
</comment>
<dbReference type="PANTHER" id="PTHR35586:SF1">
    <property type="entry name" value="SLL1691 PROTEIN"/>
    <property type="match status" value="1"/>
</dbReference>
<dbReference type="EMBL" id="RSAS01000175">
    <property type="protein sequence ID" value="RRR75612.1"/>
    <property type="molecule type" value="Genomic_DNA"/>
</dbReference>
<evidence type="ECO:0000259" key="1">
    <source>
        <dbReference type="Pfam" id="PF14261"/>
    </source>
</evidence>
<accession>A0A426U6G5</accession>
<gene>
    <name evidence="2" type="ORF">EI684_04310</name>
</gene>
<dbReference type="PANTHER" id="PTHR35586">
    <property type="entry name" value="SLL1691 PROTEIN"/>
    <property type="match status" value="1"/>
</dbReference>
<sequence length="90" mass="10209">MAEQIIRYDHYGIPESPLISKWKEEGRVEGIEKGHLELLLRQLVRRCGPLSDTLTAQVQALTAIQMLDLAEALLDFAGHDDLKQWLAQRG</sequence>
<feature type="domain" description="DUF4351" evidence="1">
    <location>
        <begin position="29"/>
        <end position="86"/>
    </location>
</feature>
<dbReference type="Proteomes" id="UP000280307">
    <property type="component" value="Unassembled WGS sequence"/>
</dbReference>
<protein>
    <submittedName>
        <fullName evidence="2">DUF4351 domain-containing protein</fullName>
    </submittedName>
</protein>
<dbReference type="Pfam" id="PF14261">
    <property type="entry name" value="DUF4351"/>
    <property type="match status" value="1"/>
</dbReference>
<reference evidence="2 3" key="1">
    <citation type="submission" date="2018-12" db="EMBL/GenBank/DDBJ databases">
        <title>Genome Sequence of Candidatus Viridilinea halotolerans isolated from saline sulfide-rich spring.</title>
        <authorList>
            <person name="Grouzdev D.S."/>
            <person name="Burganskaya E.I."/>
            <person name="Krutkina M.S."/>
            <person name="Sukhacheva M.V."/>
            <person name="Gorlenko V.M."/>
        </authorList>
    </citation>
    <scope>NUCLEOTIDE SEQUENCE [LARGE SCALE GENOMIC DNA]</scope>
    <source>
        <strain evidence="2">Chok-6</strain>
    </source>
</reference>
<proteinExistence type="predicted"/>